<dbReference type="RefSeq" id="WP_186907823.1">
    <property type="nucleotide sequence ID" value="NZ_JACOPP010000011.1"/>
</dbReference>
<dbReference type="Proteomes" id="UP000661435">
    <property type="component" value="Unassembled WGS sequence"/>
</dbReference>
<proteinExistence type="predicted"/>
<reference evidence="1" key="1">
    <citation type="submission" date="2020-08" db="EMBL/GenBank/DDBJ databases">
        <title>Genome public.</title>
        <authorList>
            <person name="Liu C."/>
            <person name="Sun Q."/>
        </authorList>
    </citation>
    <scope>NUCLEOTIDE SEQUENCE</scope>
    <source>
        <strain evidence="1">NSJ-51</strain>
    </source>
</reference>
<dbReference type="EMBL" id="JACOPP010000011">
    <property type="protein sequence ID" value="MBC5733932.1"/>
    <property type="molecule type" value="Genomic_DNA"/>
</dbReference>
<comment type="caution">
    <text evidence="1">The sequence shown here is derived from an EMBL/GenBank/DDBJ whole genome shotgun (WGS) entry which is preliminary data.</text>
</comment>
<organism evidence="1 2">
    <name type="scientific">Lawsonibacter hominis</name>
    <dbReference type="NCBI Taxonomy" id="2763053"/>
    <lineage>
        <taxon>Bacteria</taxon>
        <taxon>Bacillati</taxon>
        <taxon>Bacillota</taxon>
        <taxon>Clostridia</taxon>
        <taxon>Eubacteriales</taxon>
        <taxon>Oscillospiraceae</taxon>
        <taxon>Lawsonibacter</taxon>
    </lineage>
</organism>
<dbReference type="AlphaFoldDB" id="A0A8J6JEP9"/>
<evidence type="ECO:0000313" key="2">
    <source>
        <dbReference type="Proteomes" id="UP000661435"/>
    </source>
</evidence>
<accession>A0A8J6JEP9</accession>
<sequence length="65" mass="7304">MAVKAIAHSYWRSIKRGSRTFESVLDPVKEDVRTLARSDVAEGIITPEEYQQYIGEAYEADAATI</sequence>
<keyword evidence="2" id="KW-1185">Reference proteome</keyword>
<gene>
    <name evidence="1" type="ORF">H8S57_09375</name>
</gene>
<name>A0A8J6JEP9_9FIRM</name>
<evidence type="ECO:0000313" key="1">
    <source>
        <dbReference type="EMBL" id="MBC5733932.1"/>
    </source>
</evidence>
<protein>
    <submittedName>
        <fullName evidence="1">Uncharacterized protein</fullName>
    </submittedName>
</protein>